<reference evidence="1" key="1">
    <citation type="submission" date="2018-02" db="EMBL/GenBank/DDBJ databases">
        <title>Rhizophora mucronata_Transcriptome.</title>
        <authorList>
            <person name="Meera S.P."/>
            <person name="Sreeshan A."/>
            <person name="Augustine A."/>
        </authorList>
    </citation>
    <scope>NUCLEOTIDE SEQUENCE</scope>
    <source>
        <tissue evidence="1">Leaf</tissue>
    </source>
</reference>
<organism evidence="1">
    <name type="scientific">Rhizophora mucronata</name>
    <name type="common">Asiatic mangrove</name>
    <dbReference type="NCBI Taxonomy" id="61149"/>
    <lineage>
        <taxon>Eukaryota</taxon>
        <taxon>Viridiplantae</taxon>
        <taxon>Streptophyta</taxon>
        <taxon>Embryophyta</taxon>
        <taxon>Tracheophyta</taxon>
        <taxon>Spermatophyta</taxon>
        <taxon>Magnoliopsida</taxon>
        <taxon>eudicotyledons</taxon>
        <taxon>Gunneridae</taxon>
        <taxon>Pentapetalae</taxon>
        <taxon>rosids</taxon>
        <taxon>fabids</taxon>
        <taxon>Malpighiales</taxon>
        <taxon>Rhizophoraceae</taxon>
        <taxon>Rhizophora</taxon>
    </lineage>
</organism>
<accession>A0A2P2KXR8</accession>
<dbReference type="EMBL" id="GGEC01030013">
    <property type="protein sequence ID" value="MBX10497.1"/>
    <property type="molecule type" value="Transcribed_RNA"/>
</dbReference>
<sequence>MYRYHHHHLCLGCRVPGISHLLMIYSVLLSCVCVSFENNRLNGPELKGLVPYDFGC</sequence>
<proteinExistence type="predicted"/>
<protein>
    <submittedName>
        <fullName evidence="1">Uncharacterized protein</fullName>
    </submittedName>
</protein>
<dbReference type="PROSITE" id="PS51257">
    <property type="entry name" value="PROKAR_LIPOPROTEIN"/>
    <property type="match status" value="1"/>
</dbReference>
<evidence type="ECO:0000313" key="1">
    <source>
        <dbReference type="EMBL" id="MBX10497.1"/>
    </source>
</evidence>
<dbReference type="AlphaFoldDB" id="A0A2P2KXR8"/>
<name>A0A2P2KXR8_RHIMU</name>